<evidence type="ECO:0000313" key="3">
    <source>
        <dbReference type="Proteomes" id="UP000029628"/>
    </source>
</evidence>
<keyword evidence="3" id="KW-1185">Reference proteome</keyword>
<dbReference type="AlphaFoldDB" id="A0A096CQY3"/>
<keyword evidence="1" id="KW-1133">Transmembrane helix</keyword>
<organism evidence="2 3">
    <name type="scientific">Veillonella montpellierensis DNF00314</name>
    <dbReference type="NCBI Taxonomy" id="1401067"/>
    <lineage>
        <taxon>Bacteria</taxon>
        <taxon>Bacillati</taxon>
        <taxon>Bacillota</taxon>
        <taxon>Negativicutes</taxon>
        <taxon>Veillonellales</taxon>
        <taxon>Veillonellaceae</taxon>
        <taxon>Veillonella</taxon>
    </lineage>
</organism>
<sequence length="201" mass="23528">MKIIYQEDSQRSKSAELLIGILILGVIAFIIYTTYRSITSHIILVAEYFIEIVTGFVLLKNAVGRYRYILTEDQFIIEEQSLFRKKHFEVPYTLIDGVYAFRQEIMGQLRFRYKYRKCSTADSRPVYAMAYEVVDGRHVRHARVLIKAEDAFFDLLSTFVPNRIRVSQEEVVFYAIAHKDAIKHGETVEEYLSSMRCDTNI</sequence>
<feature type="transmembrane region" description="Helical" evidence="1">
    <location>
        <begin position="15"/>
        <end position="35"/>
    </location>
</feature>
<keyword evidence="1" id="KW-0812">Transmembrane</keyword>
<evidence type="ECO:0000256" key="1">
    <source>
        <dbReference type="SAM" id="Phobius"/>
    </source>
</evidence>
<reference evidence="2 3" key="1">
    <citation type="submission" date="2014-07" db="EMBL/GenBank/DDBJ databases">
        <authorList>
            <person name="McCorrison J."/>
            <person name="Sanka R."/>
            <person name="Torralba M."/>
            <person name="Gillis M."/>
            <person name="Haft D.H."/>
            <person name="Methe B."/>
            <person name="Sutton G."/>
            <person name="Nelson K.E."/>
        </authorList>
    </citation>
    <scope>NUCLEOTIDE SEQUENCE [LARGE SCALE GENOMIC DNA]</scope>
    <source>
        <strain evidence="2 3">DNF00314</strain>
    </source>
</reference>
<gene>
    <name evidence="2" type="ORF">HMPREF0872_03295</name>
</gene>
<protein>
    <submittedName>
        <fullName evidence="2">Uncharacterized protein</fullName>
    </submittedName>
</protein>
<proteinExistence type="predicted"/>
<dbReference type="eggNOG" id="ENOG5032VAX">
    <property type="taxonomic scope" value="Bacteria"/>
</dbReference>
<accession>A0A096CQY3</accession>
<dbReference type="RefSeq" id="WP_038151777.1">
    <property type="nucleotide sequence ID" value="NZ_JRNT01000007.1"/>
</dbReference>
<dbReference type="Proteomes" id="UP000029628">
    <property type="component" value="Unassembled WGS sequence"/>
</dbReference>
<evidence type="ECO:0000313" key="2">
    <source>
        <dbReference type="EMBL" id="KGF47744.1"/>
    </source>
</evidence>
<dbReference type="EMBL" id="JRNT01000007">
    <property type="protein sequence ID" value="KGF47744.1"/>
    <property type="molecule type" value="Genomic_DNA"/>
</dbReference>
<name>A0A096CQY3_9FIRM</name>
<comment type="caution">
    <text evidence="2">The sequence shown here is derived from an EMBL/GenBank/DDBJ whole genome shotgun (WGS) entry which is preliminary data.</text>
</comment>
<keyword evidence="1" id="KW-0472">Membrane</keyword>
<feature type="transmembrane region" description="Helical" evidence="1">
    <location>
        <begin position="41"/>
        <end position="59"/>
    </location>
</feature>